<evidence type="ECO:0000313" key="2">
    <source>
        <dbReference type="Proteomes" id="UP000373449"/>
    </source>
</evidence>
<reference evidence="1 2" key="1">
    <citation type="submission" date="2019-03" db="EMBL/GenBank/DDBJ databases">
        <authorList>
            <consortium name="Pathogen Informatics"/>
        </authorList>
    </citation>
    <scope>NUCLEOTIDE SEQUENCE [LARGE SCALE GENOMIC DNA]</scope>
    <source>
        <strain evidence="1 2">NCTC12282</strain>
    </source>
</reference>
<dbReference type="AlphaFoldDB" id="A0A484ZIT1"/>
<gene>
    <name evidence="1" type="ORF">NCTC12282_00612</name>
</gene>
<dbReference type="EMBL" id="CAADJA010000002">
    <property type="protein sequence ID" value="VFS45729.1"/>
    <property type="molecule type" value="Genomic_DNA"/>
</dbReference>
<accession>A0A484ZIT1</accession>
<proteinExistence type="predicted"/>
<protein>
    <submittedName>
        <fullName evidence="1">Uncharacterized protein</fullName>
    </submittedName>
</protein>
<sequence length="53" mass="6296">MVPAFICQIHNLIYDPIKAYFQVDLFDNEQVRANINIKRSQKNIYVMLVTHVM</sequence>
<evidence type="ECO:0000313" key="1">
    <source>
        <dbReference type="EMBL" id="VFS45729.1"/>
    </source>
</evidence>
<dbReference type="Proteomes" id="UP000373449">
    <property type="component" value="Unassembled WGS sequence"/>
</dbReference>
<organism evidence="1 2">
    <name type="scientific">Budvicia aquatica</name>
    <dbReference type="NCBI Taxonomy" id="82979"/>
    <lineage>
        <taxon>Bacteria</taxon>
        <taxon>Pseudomonadati</taxon>
        <taxon>Pseudomonadota</taxon>
        <taxon>Gammaproteobacteria</taxon>
        <taxon>Enterobacterales</taxon>
        <taxon>Budviciaceae</taxon>
        <taxon>Budvicia</taxon>
    </lineage>
</organism>
<name>A0A484ZIT1_9GAMM</name>